<dbReference type="AlphaFoldDB" id="A0A238WII6"/>
<reference evidence="1 2" key="1">
    <citation type="submission" date="2017-06" db="EMBL/GenBank/DDBJ databases">
        <authorList>
            <person name="Kim H.J."/>
            <person name="Triplett B.A."/>
        </authorList>
    </citation>
    <scope>NUCLEOTIDE SEQUENCE [LARGE SCALE GENOMIC DNA]</scope>
    <source>
        <strain evidence="1 2">DSM 19316</strain>
    </source>
</reference>
<dbReference type="RefSeq" id="WP_089308264.1">
    <property type="nucleotide sequence ID" value="NZ_FZNK01000002.1"/>
</dbReference>
<sequence length="175" mass="18738">MDDLGHFSRRRLLAGLASGGTLVALAGCAESNTGTEADTDANGTESEPPAADDLDLREANVVDVAFEATDGGYAFDVTLHHDDDGEEGYANWWQVERLDGTRLGRRELLHAHSEQPFTRSETVAVPEDVARVVVRGHDQTHGYGGVAALVAIDDGSVRFIDQGPEPRSFDAGDFS</sequence>
<dbReference type="InterPro" id="IPR006311">
    <property type="entry name" value="TAT_signal"/>
</dbReference>
<organism evidence="1 2">
    <name type="scientific">Halorubrum ezzemoulense</name>
    <name type="common">Halorubrum chaoviator</name>
    <dbReference type="NCBI Taxonomy" id="337243"/>
    <lineage>
        <taxon>Archaea</taxon>
        <taxon>Methanobacteriati</taxon>
        <taxon>Methanobacteriota</taxon>
        <taxon>Stenosarchaea group</taxon>
        <taxon>Halobacteria</taxon>
        <taxon>Halobacteriales</taxon>
        <taxon>Haloferacaceae</taxon>
        <taxon>Halorubrum</taxon>
    </lineage>
</organism>
<dbReference type="PROSITE" id="PS51318">
    <property type="entry name" value="TAT"/>
    <property type="match status" value="1"/>
</dbReference>
<protein>
    <submittedName>
        <fullName evidence="1">Uncharacterized protein</fullName>
    </submittedName>
</protein>
<accession>A0A238WII6</accession>
<dbReference type="EMBL" id="FZNK01000002">
    <property type="protein sequence ID" value="SNR46133.1"/>
    <property type="molecule type" value="Genomic_DNA"/>
</dbReference>
<proteinExistence type="predicted"/>
<evidence type="ECO:0000313" key="1">
    <source>
        <dbReference type="EMBL" id="SNR46133.1"/>
    </source>
</evidence>
<dbReference type="Proteomes" id="UP000198297">
    <property type="component" value="Unassembled WGS sequence"/>
</dbReference>
<evidence type="ECO:0000313" key="2">
    <source>
        <dbReference type="Proteomes" id="UP000198297"/>
    </source>
</evidence>
<gene>
    <name evidence="1" type="ORF">SAMN06266787_102323</name>
</gene>
<name>A0A238WII6_HALEZ</name>